<reference evidence="2" key="1">
    <citation type="journal article" date="2023" name="Front. Plant Sci.">
        <title>Chromosomal-level genome assembly of Melastoma candidum provides insights into trichome evolution.</title>
        <authorList>
            <person name="Zhong Y."/>
            <person name="Wu W."/>
            <person name="Sun C."/>
            <person name="Zou P."/>
            <person name="Liu Y."/>
            <person name="Dai S."/>
            <person name="Zhou R."/>
        </authorList>
    </citation>
    <scope>NUCLEOTIDE SEQUENCE [LARGE SCALE GENOMIC DNA]</scope>
</reference>
<dbReference type="EMBL" id="CM042883">
    <property type="protein sequence ID" value="KAI4374037.1"/>
    <property type="molecule type" value="Genomic_DNA"/>
</dbReference>
<gene>
    <name evidence="1" type="ORF">MLD38_012083</name>
</gene>
<evidence type="ECO:0000313" key="2">
    <source>
        <dbReference type="Proteomes" id="UP001057402"/>
    </source>
</evidence>
<name>A0ACB9R4R9_9MYRT</name>
<evidence type="ECO:0000313" key="1">
    <source>
        <dbReference type="EMBL" id="KAI4374037.1"/>
    </source>
</evidence>
<comment type="caution">
    <text evidence="1">The sequence shown here is derived from an EMBL/GenBank/DDBJ whole genome shotgun (WGS) entry which is preliminary data.</text>
</comment>
<keyword evidence="2" id="KW-1185">Reference proteome</keyword>
<sequence>MFEACGEACEESDGGRDISKSVSDRGIVARSGEAVREASRSEAMGRHATRRIGSAGDLAMYKEFEEWMIRHEKFYHSEAEKQRRFQIFKNVVKETEYLNERNDGCGYALNQFSDMTAEEFGKTFCGDIPRTEGNSVISQAVSTVFREADDKSVSLIPFWEIPIWKDISPKQKKVNEALKLVNDTLDNLISICKRMVDEEDLQFHEECMNEQDPSILHFLLASGDYVSSKQLRDDLMTMLIAGHETFVAVLTWTFYLLSKGSLAFLPKDWKNK</sequence>
<accession>A0ACB9R4R9</accession>
<proteinExistence type="predicted"/>
<dbReference type="Proteomes" id="UP001057402">
    <property type="component" value="Chromosome 4"/>
</dbReference>
<protein>
    <submittedName>
        <fullName evidence="1">Uncharacterized protein</fullName>
    </submittedName>
</protein>
<organism evidence="1 2">
    <name type="scientific">Melastoma candidum</name>
    <dbReference type="NCBI Taxonomy" id="119954"/>
    <lineage>
        <taxon>Eukaryota</taxon>
        <taxon>Viridiplantae</taxon>
        <taxon>Streptophyta</taxon>
        <taxon>Embryophyta</taxon>
        <taxon>Tracheophyta</taxon>
        <taxon>Spermatophyta</taxon>
        <taxon>Magnoliopsida</taxon>
        <taxon>eudicotyledons</taxon>
        <taxon>Gunneridae</taxon>
        <taxon>Pentapetalae</taxon>
        <taxon>rosids</taxon>
        <taxon>malvids</taxon>
        <taxon>Myrtales</taxon>
        <taxon>Melastomataceae</taxon>
        <taxon>Melastomatoideae</taxon>
        <taxon>Melastomateae</taxon>
        <taxon>Melastoma</taxon>
    </lineage>
</organism>